<evidence type="ECO:0000313" key="2">
    <source>
        <dbReference type="Proteomes" id="UP000828390"/>
    </source>
</evidence>
<keyword evidence="2" id="KW-1185">Reference proteome</keyword>
<protein>
    <submittedName>
        <fullName evidence="1">Uncharacterized protein</fullName>
    </submittedName>
</protein>
<reference evidence="1" key="1">
    <citation type="journal article" date="2019" name="bioRxiv">
        <title>The Genome of the Zebra Mussel, Dreissena polymorpha: A Resource for Invasive Species Research.</title>
        <authorList>
            <person name="McCartney M.A."/>
            <person name="Auch B."/>
            <person name="Kono T."/>
            <person name="Mallez S."/>
            <person name="Zhang Y."/>
            <person name="Obille A."/>
            <person name="Becker A."/>
            <person name="Abrahante J.E."/>
            <person name="Garbe J."/>
            <person name="Badalamenti J.P."/>
            <person name="Herman A."/>
            <person name="Mangelson H."/>
            <person name="Liachko I."/>
            <person name="Sullivan S."/>
            <person name="Sone E.D."/>
            <person name="Koren S."/>
            <person name="Silverstein K.A.T."/>
            <person name="Beckman K.B."/>
            <person name="Gohl D.M."/>
        </authorList>
    </citation>
    <scope>NUCLEOTIDE SEQUENCE</scope>
    <source>
        <strain evidence="1">Duluth1</strain>
        <tissue evidence="1">Whole animal</tissue>
    </source>
</reference>
<organism evidence="1 2">
    <name type="scientific">Dreissena polymorpha</name>
    <name type="common">Zebra mussel</name>
    <name type="synonym">Mytilus polymorpha</name>
    <dbReference type="NCBI Taxonomy" id="45954"/>
    <lineage>
        <taxon>Eukaryota</taxon>
        <taxon>Metazoa</taxon>
        <taxon>Spiralia</taxon>
        <taxon>Lophotrochozoa</taxon>
        <taxon>Mollusca</taxon>
        <taxon>Bivalvia</taxon>
        <taxon>Autobranchia</taxon>
        <taxon>Heteroconchia</taxon>
        <taxon>Euheterodonta</taxon>
        <taxon>Imparidentia</taxon>
        <taxon>Neoheterodontei</taxon>
        <taxon>Myida</taxon>
        <taxon>Dreissenoidea</taxon>
        <taxon>Dreissenidae</taxon>
        <taxon>Dreissena</taxon>
    </lineage>
</organism>
<dbReference type="AlphaFoldDB" id="A0A9D4SBB3"/>
<name>A0A9D4SBB3_DREPO</name>
<proteinExistence type="predicted"/>
<dbReference type="EMBL" id="JAIWYP010000001">
    <property type="protein sequence ID" value="KAH3897570.1"/>
    <property type="molecule type" value="Genomic_DNA"/>
</dbReference>
<comment type="caution">
    <text evidence="1">The sequence shown here is derived from an EMBL/GenBank/DDBJ whole genome shotgun (WGS) entry which is preliminary data.</text>
</comment>
<sequence>MSTLSHFPSSSFSDGIDNDLPLEFTGSRVWHSESCLAMFQNQVSCRRLTLHKRGSCGPISAAVMFRAYRLALCS</sequence>
<reference evidence="1" key="2">
    <citation type="submission" date="2020-11" db="EMBL/GenBank/DDBJ databases">
        <authorList>
            <person name="McCartney M.A."/>
            <person name="Auch B."/>
            <person name="Kono T."/>
            <person name="Mallez S."/>
            <person name="Becker A."/>
            <person name="Gohl D.M."/>
            <person name="Silverstein K.A.T."/>
            <person name="Koren S."/>
            <person name="Bechman K.B."/>
            <person name="Herman A."/>
            <person name="Abrahante J.E."/>
            <person name="Garbe J."/>
        </authorList>
    </citation>
    <scope>NUCLEOTIDE SEQUENCE</scope>
    <source>
        <strain evidence="1">Duluth1</strain>
        <tissue evidence="1">Whole animal</tissue>
    </source>
</reference>
<accession>A0A9D4SBB3</accession>
<dbReference type="Proteomes" id="UP000828390">
    <property type="component" value="Unassembled WGS sequence"/>
</dbReference>
<gene>
    <name evidence="1" type="ORF">DPMN_021758</name>
</gene>
<evidence type="ECO:0000313" key="1">
    <source>
        <dbReference type="EMBL" id="KAH3897570.1"/>
    </source>
</evidence>